<dbReference type="GO" id="GO:0005524">
    <property type="term" value="F:ATP binding"/>
    <property type="evidence" value="ECO:0007669"/>
    <property type="project" value="UniProtKB-KW"/>
</dbReference>
<evidence type="ECO:0000313" key="11">
    <source>
        <dbReference type="EnsemblPlants" id="EMT22801"/>
    </source>
</evidence>
<dbReference type="GO" id="GO:0004708">
    <property type="term" value="F:MAP kinase kinase activity"/>
    <property type="evidence" value="ECO:0007669"/>
    <property type="project" value="UniProtKB-EC"/>
</dbReference>
<evidence type="ECO:0000256" key="6">
    <source>
        <dbReference type="ARBA" id="ARBA00038999"/>
    </source>
</evidence>
<keyword evidence="2" id="KW-0547">Nucleotide-binding</keyword>
<feature type="domain" description="Protein kinase" evidence="10">
    <location>
        <begin position="1"/>
        <end position="112"/>
    </location>
</feature>
<dbReference type="EnsemblPlants" id="EMT22801">
    <property type="protein sequence ID" value="EMT22801"/>
    <property type="gene ID" value="F775_00665"/>
</dbReference>
<dbReference type="PANTHER" id="PTHR48013">
    <property type="entry name" value="DUAL SPECIFICITY MITOGEN-ACTIVATED PROTEIN KINASE KINASE 5-RELATED"/>
    <property type="match status" value="1"/>
</dbReference>
<dbReference type="InterPro" id="IPR000719">
    <property type="entry name" value="Prot_kinase_dom"/>
</dbReference>
<evidence type="ECO:0000256" key="1">
    <source>
        <dbReference type="ARBA" id="ARBA00022679"/>
    </source>
</evidence>
<comment type="catalytic activity">
    <reaction evidence="7">
        <text>L-seryl-[protein] + ATP = O-phospho-L-seryl-[protein] + ADP + H(+)</text>
        <dbReference type="Rhea" id="RHEA:17989"/>
        <dbReference type="Rhea" id="RHEA-COMP:9863"/>
        <dbReference type="Rhea" id="RHEA-COMP:11604"/>
        <dbReference type="ChEBI" id="CHEBI:15378"/>
        <dbReference type="ChEBI" id="CHEBI:29999"/>
        <dbReference type="ChEBI" id="CHEBI:30616"/>
        <dbReference type="ChEBI" id="CHEBI:83421"/>
        <dbReference type="ChEBI" id="CHEBI:456216"/>
        <dbReference type="EC" id="2.7.12.2"/>
    </reaction>
</comment>
<dbReference type="AlphaFoldDB" id="M8CHS4"/>
<comment type="similarity">
    <text evidence="5">Belongs to the protein kinase superfamily. STE Ser/Thr protein kinase family. MAP kinase kinase subfamily.</text>
</comment>
<dbReference type="PROSITE" id="PS50011">
    <property type="entry name" value="PROTEIN_KINASE_DOM"/>
    <property type="match status" value="1"/>
</dbReference>
<dbReference type="InterPro" id="IPR011009">
    <property type="entry name" value="Kinase-like_dom_sf"/>
</dbReference>
<name>M8CHS4_AEGTA</name>
<protein>
    <recommendedName>
        <fullName evidence="6">mitogen-activated protein kinase kinase</fullName>
        <ecNumber evidence="6">2.7.12.2</ecNumber>
    </recommendedName>
</protein>
<evidence type="ECO:0000256" key="5">
    <source>
        <dbReference type="ARBA" id="ARBA00038035"/>
    </source>
</evidence>
<dbReference type="EC" id="2.7.12.2" evidence="6"/>
<dbReference type="Gene3D" id="1.10.510.10">
    <property type="entry name" value="Transferase(Phosphotransferase) domain 1"/>
    <property type="match status" value="1"/>
</dbReference>
<keyword evidence="4" id="KW-0067">ATP-binding</keyword>
<evidence type="ECO:0000256" key="7">
    <source>
        <dbReference type="ARBA" id="ARBA00049014"/>
    </source>
</evidence>
<dbReference type="SUPFAM" id="SSF56112">
    <property type="entry name" value="Protein kinase-like (PK-like)"/>
    <property type="match status" value="1"/>
</dbReference>
<evidence type="ECO:0000256" key="4">
    <source>
        <dbReference type="ARBA" id="ARBA00022840"/>
    </source>
</evidence>
<reference evidence="11" key="1">
    <citation type="submission" date="2015-06" db="UniProtKB">
        <authorList>
            <consortium name="EnsemblPlants"/>
        </authorList>
    </citation>
    <scope>IDENTIFICATION</scope>
</reference>
<proteinExistence type="inferred from homology"/>
<organism evidence="11">
    <name type="scientific">Aegilops tauschii</name>
    <name type="common">Tausch's goatgrass</name>
    <name type="synonym">Aegilops squarrosa</name>
    <dbReference type="NCBI Taxonomy" id="37682"/>
    <lineage>
        <taxon>Eukaryota</taxon>
        <taxon>Viridiplantae</taxon>
        <taxon>Streptophyta</taxon>
        <taxon>Embryophyta</taxon>
        <taxon>Tracheophyta</taxon>
        <taxon>Spermatophyta</taxon>
        <taxon>Magnoliopsida</taxon>
        <taxon>Liliopsida</taxon>
        <taxon>Poales</taxon>
        <taxon>Poaceae</taxon>
        <taxon>BOP clade</taxon>
        <taxon>Pooideae</taxon>
        <taxon>Triticodae</taxon>
        <taxon>Triticeae</taxon>
        <taxon>Triticinae</taxon>
        <taxon>Aegilops</taxon>
    </lineage>
</organism>
<evidence type="ECO:0000256" key="3">
    <source>
        <dbReference type="ARBA" id="ARBA00022777"/>
    </source>
</evidence>
<keyword evidence="3" id="KW-0418">Kinase</keyword>
<evidence type="ECO:0000256" key="8">
    <source>
        <dbReference type="ARBA" id="ARBA00049299"/>
    </source>
</evidence>
<comment type="catalytic activity">
    <reaction evidence="9">
        <text>L-tyrosyl-[protein] + ATP = O-phospho-L-tyrosyl-[protein] + ADP + H(+)</text>
        <dbReference type="Rhea" id="RHEA:10596"/>
        <dbReference type="Rhea" id="RHEA-COMP:10136"/>
        <dbReference type="Rhea" id="RHEA-COMP:20101"/>
        <dbReference type="ChEBI" id="CHEBI:15378"/>
        <dbReference type="ChEBI" id="CHEBI:30616"/>
        <dbReference type="ChEBI" id="CHEBI:46858"/>
        <dbReference type="ChEBI" id="CHEBI:61978"/>
        <dbReference type="ChEBI" id="CHEBI:456216"/>
        <dbReference type="EC" id="2.7.12.2"/>
    </reaction>
</comment>
<accession>M8CHS4</accession>
<comment type="catalytic activity">
    <reaction evidence="8">
        <text>L-threonyl-[protein] + ATP = O-phospho-L-threonyl-[protein] + ADP + H(+)</text>
        <dbReference type="Rhea" id="RHEA:46608"/>
        <dbReference type="Rhea" id="RHEA-COMP:11060"/>
        <dbReference type="Rhea" id="RHEA-COMP:11605"/>
        <dbReference type="ChEBI" id="CHEBI:15378"/>
        <dbReference type="ChEBI" id="CHEBI:30013"/>
        <dbReference type="ChEBI" id="CHEBI:30616"/>
        <dbReference type="ChEBI" id="CHEBI:61977"/>
        <dbReference type="ChEBI" id="CHEBI:456216"/>
        <dbReference type="EC" id="2.7.12.2"/>
    </reaction>
</comment>
<sequence length="112" mass="12553">MDRKIVHRDTKPGNTLVDDANRVKIADLGIEQSSTLARGMNGGRYDVYAPDIWPFRLTVLELYLGRYPYGDKKQLEGQGVIAIVERICYTGLPRPPSDNASPKLTEFLSLCL</sequence>
<keyword evidence="1" id="KW-0808">Transferase</keyword>
<dbReference type="PANTHER" id="PTHR48013:SF9">
    <property type="entry name" value="DUAL SPECIFICITY MITOGEN-ACTIVATED PROTEIN KINASE KINASE 5"/>
    <property type="match status" value="1"/>
</dbReference>
<evidence type="ECO:0000256" key="2">
    <source>
        <dbReference type="ARBA" id="ARBA00022741"/>
    </source>
</evidence>
<evidence type="ECO:0000256" key="9">
    <source>
        <dbReference type="ARBA" id="ARBA00051693"/>
    </source>
</evidence>
<evidence type="ECO:0000259" key="10">
    <source>
        <dbReference type="PROSITE" id="PS50011"/>
    </source>
</evidence>